<evidence type="ECO:0000259" key="9">
    <source>
        <dbReference type="PROSITE" id="PS51194"/>
    </source>
</evidence>
<dbReference type="SUPFAM" id="SSF52540">
    <property type="entry name" value="P-loop containing nucleoside triphosphate hydrolases"/>
    <property type="match status" value="1"/>
</dbReference>
<dbReference type="GO" id="GO:0005524">
    <property type="term" value="F:ATP binding"/>
    <property type="evidence" value="ECO:0007669"/>
    <property type="project" value="UniProtKB-KW"/>
</dbReference>
<dbReference type="Gene3D" id="3.40.50.300">
    <property type="entry name" value="P-loop containing nucleotide triphosphate hydrolases"/>
    <property type="match status" value="1"/>
</dbReference>
<dbReference type="InterPro" id="IPR001650">
    <property type="entry name" value="Helicase_C-like"/>
</dbReference>
<evidence type="ECO:0000256" key="5">
    <source>
        <dbReference type="ARBA" id="ARBA00022840"/>
    </source>
</evidence>
<dbReference type="GO" id="GO:0016787">
    <property type="term" value="F:hydrolase activity"/>
    <property type="evidence" value="ECO:0007669"/>
    <property type="project" value="UniProtKB-KW"/>
</dbReference>
<evidence type="ECO:0000256" key="3">
    <source>
        <dbReference type="ARBA" id="ARBA00022801"/>
    </source>
</evidence>
<evidence type="ECO:0000256" key="8">
    <source>
        <dbReference type="SAM" id="MobiDB-lite"/>
    </source>
</evidence>
<evidence type="ECO:0000256" key="7">
    <source>
        <dbReference type="ARBA" id="ARBA00047984"/>
    </source>
</evidence>
<keyword evidence="11" id="KW-1185">Reference proteome</keyword>
<keyword evidence="2" id="KW-0547">Nucleotide-binding</keyword>
<keyword evidence="5" id="KW-0067">ATP-binding</keyword>
<accession>A0ABD1E0T9</accession>
<evidence type="ECO:0000313" key="10">
    <source>
        <dbReference type="EMBL" id="KAL1488190.1"/>
    </source>
</evidence>
<reference evidence="10 11" key="1">
    <citation type="submission" date="2024-05" db="EMBL/GenBank/DDBJ databases">
        <title>Genetic variation in Jamaican populations of the coffee berry borer (Hypothenemus hampei).</title>
        <authorList>
            <person name="Errbii M."/>
            <person name="Myrie A."/>
        </authorList>
    </citation>
    <scope>NUCLEOTIDE SEQUENCE [LARGE SCALE GENOMIC DNA]</scope>
    <source>
        <strain evidence="10">JA-Hopewell-2020-01-JO</strain>
        <tissue evidence="10">Whole body</tissue>
    </source>
</reference>
<dbReference type="EC" id="3.6.4.13" evidence="1"/>
<feature type="domain" description="Helicase C-terminal" evidence="9">
    <location>
        <begin position="1"/>
        <end position="75"/>
    </location>
</feature>
<comment type="catalytic activity">
    <reaction evidence="7">
        <text>ATP + H2O = ADP + phosphate + H(+)</text>
        <dbReference type="Rhea" id="RHEA:13065"/>
        <dbReference type="ChEBI" id="CHEBI:15377"/>
        <dbReference type="ChEBI" id="CHEBI:15378"/>
        <dbReference type="ChEBI" id="CHEBI:30616"/>
        <dbReference type="ChEBI" id="CHEBI:43474"/>
        <dbReference type="ChEBI" id="CHEBI:456216"/>
        <dbReference type="EC" id="3.6.4.13"/>
    </reaction>
</comment>
<evidence type="ECO:0000256" key="2">
    <source>
        <dbReference type="ARBA" id="ARBA00022741"/>
    </source>
</evidence>
<organism evidence="10 11">
    <name type="scientific">Hypothenemus hampei</name>
    <name type="common">Coffee berry borer</name>
    <dbReference type="NCBI Taxonomy" id="57062"/>
    <lineage>
        <taxon>Eukaryota</taxon>
        <taxon>Metazoa</taxon>
        <taxon>Ecdysozoa</taxon>
        <taxon>Arthropoda</taxon>
        <taxon>Hexapoda</taxon>
        <taxon>Insecta</taxon>
        <taxon>Pterygota</taxon>
        <taxon>Neoptera</taxon>
        <taxon>Endopterygota</taxon>
        <taxon>Coleoptera</taxon>
        <taxon>Polyphaga</taxon>
        <taxon>Cucujiformia</taxon>
        <taxon>Curculionidae</taxon>
        <taxon>Scolytinae</taxon>
        <taxon>Hypothenemus</taxon>
    </lineage>
</organism>
<dbReference type="Proteomes" id="UP001566132">
    <property type="component" value="Unassembled WGS sequence"/>
</dbReference>
<dbReference type="CDD" id="cd18787">
    <property type="entry name" value="SF2_C_DEAD"/>
    <property type="match status" value="1"/>
</dbReference>
<dbReference type="AlphaFoldDB" id="A0ABD1E0T9"/>
<dbReference type="GO" id="GO:0003724">
    <property type="term" value="F:RNA helicase activity"/>
    <property type="evidence" value="ECO:0007669"/>
    <property type="project" value="UniProtKB-EC"/>
</dbReference>
<keyword evidence="3" id="KW-0378">Hydrolase</keyword>
<keyword evidence="4" id="KW-0347">Helicase</keyword>
<gene>
    <name evidence="10" type="ORF">ABEB36_015147</name>
</gene>
<evidence type="ECO:0000256" key="1">
    <source>
        <dbReference type="ARBA" id="ARBA00012552"/>
    </source>
</evidence>
<feature type="compositionally biased region" description="Basic and acidic residues" evidence="8">
    <location>
        <begin position="119"/>
        <end position="130"/>
    </location>
</feature>
<feature type="region of interest" description="Disordered" evidence="8">
    <location>
        <begin position="119"/>
        <end position="149"/>
    </location>
</feature>
<dbReference type="EMBL" id="JBDJPC010000015">
    <property type="protein sequence ID" value="KAL1488190.1"/>
    <property type="molecule type" value="Genomic_DNA"/>
</dbReference>
<dbReference type="PROSITE" id="PS51194">
    <property type="entry name" value="HELICASE_CTER"/>
    <property type="match status" value="1"/>
</dbReference>
<name>A0ABD1E0T9_HYPHA</name>
<keyword evidence="6" id="KW-0694">RNA-binding</keyword>
<evidence type="ECO:0000256" key="6">
    <source>
        <dbReference type="ARBA" id="ARBA00022884"/>
    </source>
</evidence>
<comment type="caution">
    <text evidence="10">The sequence shown here is derived from an EMBL/GenBank/DDBJ whole genome shotgun (WGS) entry which is preliminary data.</text>
</comment>
<evidence type="ECO:0000313" key="11">
    <source>
        <dbReference type="Proteomes" id="UP001566132"/>
    </source>
</evidence>
<proteinExistence type="predicted"/>
<dbReference type="PANTHER" id="PTHR47959">
    <property type="entry name" value="ATP-DEPENDENT RNA HELICASE RHLE-RELATED"/>
    <property type="match status" value="1"/>
</dbReference>
<dbReference type="InterPro" id="IPR050079">
    <property type="entry name" value="DEAD_box_RNA_helicase"/>
</dbReference>
<protein>
    <recommendedName>
        <fullName evidence="1">RNA helicase</fullName>
        <ecNumber evidence="1">3.6.4.13</ecNumber>
    </recommendedName>
</protein>
<sequence length="149" mass="17097">MARGIDFKGVNLVINYDFPPSTISYVHRIGRAGRAGRTGKAVTFFTKEDMPLLRSIAYVMKQSGCDVPEYLLTIRKKSRQEAKMMAKRAPTRDEITTTPIYERIKGNKRKKFQEIGRLMKTEKQKTEQKKIAGKQKKTTANKKKITNVK</sequence>
<evidence type="ECO:0000256" key="4">
    <source>
        <dbReference type="ARBA" id="ARBA00022806"/>
    </source>
</evidence>
<dbReference type="PANTHER" id="PTHR47959:SF15">
    <property type="entry name" value="RNA HELICASE"/>
    <property type="match status" value="1"/>
</dbReference>
<feature type="compositionally biased region" description="Basic residues" evidence="8">
    <location>
        <begin position="131"/>
        <end position="149"/>
    </location>
</feature>
<dbReference type="GO" id="GO:0003723">
    <property type="term" value="F:RNA binding"/>
    <property type="evidence" value="ECO:0007669"/>
    <property type="project" value="UniProtKB-KW"/>
</dbReference>
<dbReference type="Pfam" id="PF00271">
    <property type="entry name" value="Helicase_C"/>
    <property type="match status" value="1"/>
</dbReference>
<dbReference type="InterPro" id="IPR027417">
    <property type="entry name" value="P-loop_NTPase"/>
</dbReference>